<accession>H5T7A0</accession>
<evidence type="ECO:0000256" key="9">
    <source>
        <dbReference type="ARBA" id="ARBA00022670"/>
    </source>
</evidence>
<dbReference type="AlphaFoldDB" id="H5T7A0"/>
<dbReference type="GO" id="GO:0071555">
    <property type="term" value="P:cell wall organization"/>
    <property type="evidence" value="ECO:0007669"/>
    <property type="project" value="UniProtKB-UniRule"/>
</dbReference>
<dbReference type="GO" id="GO:0008658">
    <property type="term" value="F:penicillin binding"/>
    <property type="evidence" value="ECO:0007669"/>
    <property type="project" value="UniProtKB-UniRule"/>
</dbReference>
<evidence type="ECO:0000256" key="1">
    <source>
        <dbReference type="ARBA" id="ARBA00002624"/>
    </source>
</evidence>
<dbReference type="InterPro" id="IPR011813">
    <property type="entry name" value="PBP_1b"/>
</dbReference>
<evidence type="ECO:0000256" key="12">
    <source>
        <dbReference type="ARBA" id="ARBA00022801"/>
    </source>
</evidence>
<evidence type="ECO:0000256" key="5">
    <source>
        <dbReference type="ARBA" id="ARBA00007739"/>
    </source>
</evidence>
<evidence type="ECO:0000259" key="25">
    <source>
        <dbReference type="Pfam" id="PF00905"/>
    </source>
</evidence>
<dbReference type="GO" id="GO:0006508">
    <property type="term" value="P:proteolysis"/>
    <property type="evidence" value="ECO:0007669"/>
    <property type="project" value="UniProtKB-KW"/>
</dbReference>
<dbReference type="PANTHER" id="PTHR32282">
    <property type="entry name" value="BINDING PROTEIN TRANSPEPTIDASE, PUTATIVE-RELATED"/>
    <property type="match status" value="1"/>
</dbReference>
<dbReference type="SUPFAM" id="SSF56601">
    <property type="entry name" value="beta-lactamase/transpeptidase-like"/>
    <property type="match status" value="1"/>
</dbReference>
<reference evidence="28 29" key="2">
    <citation type="journal article" date="2017" name="Antonie Van Leeuwenhoek">
        <title>Rhizobium rhizosphaerae sp. nov., a novel species isolated from rice rhizosphere.</title>
        <authorList>
            <person name="Zhao J.J."/>
            <person name="Zhang J."/>
            <person name="Zhang R.J."/>
            <person name="Zhang C.W."/>
            <person name="Yin H.Q."/>
            <person name="Zhang X.X."/>
        </authorList>
    </citation>
    <scope>NUCLEOTIDE SEQUENCE [LARGE SCALE GENOMIC DNA]</scope>
    <source>
        <strain evidence="28 29">ACAM 611</strain>
    </source>
</reference>
<comment type="function">
    <text evidence="1 23">Cell wall formation. Synthesis of cross-linked peptidoglycan from the lipid intermediates. The enzyme has a penicillin-insensitive transglycosylase N-terminal domain (formation of linear glycan strands) and a penicillin-sensitive transpeptidase C-terminal domain (cross-linking of the peptide subunits).</text>
</comment>
<evidence type="ECO:0000259" key="26">
    <source>
        <dbReference type="Pfam" id="PF00912"/>
    </source>
</evidence>
<evidence type="ECO:0000256" key="7">
    <source>
        <dbReference type="ARBA" id="ARBA00022475"/>
    </source>
</evidence>
<evidence type="ECO:0000256" key="16">
    <source>
        <dbReference type="ARBA" id="ARBA00023251"/>
    </source>
</evidence>
<evidence type="ECO:0000256" key="10">
    <source>
        <dbReference type="ARBA" id="ARBA00022676"/>
    </source>
</evidence>
<dbReference type="GO" id="GO:0005886">
    <property type="term" value="C:plasma membrane"/>
    <property type="evidence" value="ECO:0007669"/>
    <property type="project" value="UniProtKB-SubCell"/>
</dbReference>
<comment type="pathway">
    <text evidence="3 23">Cell wall biogenesis; peptidoglycan biosynthesis.</text>
</comment>
<dbReference type="InterPro" id="IPR050396">
    <property type="entry name" value="Glycosyltr_51/Transpeptidase"/>
</dbReference>
<dbReference type="Gene3D" id="1.10.3810.10">
    <property type="entry name" value="Biosynthetic peptidoglycan transglycosylase-like"/>
    <property type="match status" value="1"/>
</dbReference>
<keyword evidence="8" id="KW-0121">Carboxypeptidase</keyword>
<dbReference type="PANTHER" id="PTHR32282:SF11">
    <property type="entry name" value="PENICILLIN-BINDING PROTEIN 1B"/>
    <property type="match status" value="1"/>
</dbReference>
<dbReference type="GO" id="GO:0009252">
    <property type="term" value="P:peptidoglycan biosynthetic process"/>
    <property type="evidence" value="ECO:0007669"/>
    <property type="project" value="UniProtKB-UniRule"/>
</dbReference>
<dbReference type="Gene3D" id="3.40.710.10">
    <property type="entry name" value="DD-peptidase/beta-lactamase superfamily"/>
    <property type="match status" value="1"/>
</dbReference>
<dbReference type="InterPro" id="IPR001264">
    <property type="entry name" value="Glyco_trans_51"/>
</dbReference>
<evidence type="ECO:0000256" key="17">
    <source>
        <dbReference type="ARBA" id="ARBA00023268"/>
    </source>
</evidence>
<keyword evidence="9" id="KW-0645">Protease</keyword>
<evidence type="ECO:0000256" key="3">
    <source>
        <dbReference type="ARBA" id="ARBA00004752"/>
    </source>
</evidence>
<dbReference type="EMBL" id="BAET01000002">
    <property type="protein sequence ID" value="GAB54177.1"/>
    <property type="molecule type" value="Genomic_DNA"/>
</dbReference>
<dbReference type="Pfam" id="PF14814">
    <property type="entry name" value="UB2H"/>
    <property type="match status" value="1"/>
</dbReference>
<dbReference type="PIRSF" id="PIRSF002799">
    <property type="entry name" value="PBP_1b"/>
    <property type="match status" value="1"/>
</dbReference>
<keyword evidence="17" id="KW-0511">Multifunctional enzyme</keyword>
<dbReference type="GO" id="GO:0009002">
    <property type="term" value="F:serine-type D-Ala-D-Ala carboxypeptidase activity"/>
    <property type="evidence" value="ECO:0007669"/>
    <property type="project" value="UniProtKB-EC"/>
</dbReference>
<dbReference type="GO" id="GO:0046677">
    <property type="term" value="P:response to antibiotic"/>
    <property type="evidence" value="ECO:0007669"/>
    <property type="project" value="UniProtKB-UniRule"/>
</dbReference>
<dbReference type="Proteomes" id="UP000053586">
    <property type="component" value="Unassembled WGS sequence"/>
</dbReference>
<comment type="similarity">
    <text evidence="5 23">In the N-terminal section; belongs to the glycosyltransferase 51 family.</text>
</comment>
<evidence type="ECO:0000256" key="21">
    <source>
        <dbReference type="ARBA" id="ARBA00049902"/>
    </source>
</evidence>
<dbReference type="GO" id="GO:0030288">
    <property type="term" value="C:outer membrane-bounded periplasmic space"/>
    <property type="evidence" value="ECO:0007669"/>
    <property type="project" value="TreeGrafter"/>
</dbReference>
<feature type="domain" description="Glycosyl transferase family 51" evidence="26">
    <location>
        <begin position="173"/>
        <end position="341"/>
    </location>
</feature>
<keyword evidence="7" id="KW-1003">Cell membrane</keyword>
<dbReference type="UniPathway" id="UPA00219"/>
<dbReference type="GO" id="GO:0009274">
    <property type="term" value="C:peptidoglycan-based cell wall"/>
    <property type="evidence" value="ECO:0007669"/>
    <property type="project" value="UniProtKB-UniRule"/>
</dbReference>
<dbReference type="Gene3D" id="3.30.2060.10">
    <property type="entry name" value="Penicillin-binding protein 1b domain"/>
    <property type="match status" value="1"/>
</dbReference>
<evidence type="ECO:0000256" key="22">
    <source>
        <dbReference type="NCBIfam" id="TIGR02071"/>
    </source>
</evidence>
<feature type="active site" description="Proton donor; for transglycosylase activity" evidence="24">
    <location>
        <position position="196"/>
    </location>
</feature>
<evidence type="ECO:0000256" key="4">
    <source>
        <dbReference type="ARBA" id="ARBA00007090"/>
    </source>
</evidence>
<comment type="caution">
    <text evidence="28">The sequence shown here is derived from an EMBL/GenBank/DDBJ whole genome shotgun (WGS) entry which is preliminary data.</text>
</comment>
<dbReference type="InterPro" id="IPR023346">
    <property type="entry name" value="Lysozyme-like_dom_sf"/>
</dbReference>
<keyword evidence="15" id="KW-0472">Membrane</keyword>
<gene>
    <name evidence="28" type="primary">mrcB</name>
    <name evidence="28" type="ORF">GPUN_0023</name>
</gene>
<keyword evidence="12" id="KW-0378">Hydrolase</keyword>
<keyword evidence="10 23" id="KW-0328">Glycosyltransferase</keyword>
<comment type="subcellular location">
    <subcellularLocation>
        <location evidence="2">Cell membrane</location>
    </subcellularLocation>
</comment>
<evidence type="ECO:0000256" key="11">
    <source>
        <dbReference type="ARBA" id="ARBA00022679"/>
    </source>
</evidence>
<dbReference type="GO" id="GO:0008955">
    <property type="term" value="F:peptidoglycan glycosyltransferase activity"/>
    <property type="evidence" value="ECO:0007669"/>
    <property type="project" value="UniProtKB-UniRule"/>
</dbReference>
<evidence type="ECO:0000256" key="18">
    <source>
        <dbReference type="ARBA" id="ARBA00023316"/>
    </source>
</evidence>
<proteinExistence type="inferred from homology"/>
<keyword evidence="16" id="KW-0046">Antibiotic resistance</keyword>
<evidence type="ECO:0000256" key="2">
    <source>
        <dbReference type="ARBA" id="ARBA00004236"/>
    </source>
</evidence>
<evidence type="ECO:0000313" key="28">
    <source>
        <dbReference type="EMBL" id="GAB54177.1"/>
    </source>
</evidence>
<keyword evidence="14 23" id="KW-0573">Peptidoglycan synthesis</keyword>
<dbReference type="GO" id="GO:0008360">
    <property type="term" value="P:regulation of cell shape"/>
    <property type="evidence" value="ECO:0007669"/>
    <property type="project" value="UniProtKB-UniRule"/>
</dbReference>
<evidence type="ECO:0000256" key="15">
    <source>
        <dbReference type="ARBA" id="ARBA00023136"/>
    </source>
</evidence>
<dbReference type="InterPro" id="IPR001460">
    <property type="entry name" value="PCN-bd_Tpept"/>
</dbReference>
<feature type="active site" description="Acyl-ester intermediate; for transpeptidase activity" evidence="24">
    <location>
        <position position="474"/>
    </location>
</feature>
<evidence type="ECO:0000256" key="19">
    <source>
        <dbReference type="ARBA" id="ARBA00032454"/>
    </source>
</evidence>
<dbReference type="eggNOG" id="COG0744">
    <property type="taxonomic scope" value="Bacteria"/>
</dbReference>
<feature type="domain" description="Penicillin-binding protein transpeptidase" evidence="25">
    <location>
        <begin position="437"/>
        <end position="675"/>
    </location>
</feature>
<feature type="domain" description="Bifunctional transglycosylase second" evidence="27">
    <location>
        <begin position="80"/>
        <end position="154"/>
    </location>
</feature>
<dbReference type="InterPro" id="IPR036950">
    <property type="entry name" value="PBP_transglycosylase"/>
</dbReference>
<dbReference type="Pfam" id="PF00912">
    <property type="entry name" value="Transgly"/>
    <property type="match status" value="1"/>
</dbReference>
<evidence type="ECO:0000259" key="27">
    <source>
        <dbReference type="Pfam" id="PF14814"/>
    </source>
</evidence>
<sequence length="784" mass="87386">MANIGNKMRKKGKQVNKKRINFTPFQWLKRHFGKLILLSAAVVVAYLVYLDAQIKPRFEGNKWQVPAQIYARPLTMDVKQEITMQEVVDELSFLGYRKKSTISELGEYSQSSNSLVIYRREFNYPDTLYPAQRMQISWEGPRISRIEILDNGNVLSRTSLEPWLVSRLVSGLDEDRMLMADADIPYLLKAGLVVVEDRNFYTHHGVAPLSILRALMANISAGRTVQGGSTLTQQLVKNLFLTREQSYLRKLKEAAMALVIDARYSKNEILNAYINEVFLGQNGAVAVHGFGLGSHYFFNKPLNELAIEEIATLVGLVKGPSYFDPKRHIERTTKRRDLVLRLLLEASEITPQEYETAVSRPLVTNDSPSLASGKHPAFMDKVRAELSEVVQTKESRMSGVKVFTTLDINAQRRAENAVTQVVSAKSKTYKQPNLEAALVMSDIKTGGIRAIVGGKNTAFAGFNRALRAQRAIGSLIKPVTFLSALEDPSQFTLATLLDDKPITFDDADGKKWAPQNADKEFRGQVLLVDALIKSYNVPSVNLAAAIGFDEVVRSLNRLGANTQTRALPSVALGAVELSPLQVNQVYQTISNNGVFKPLYSLYAVTTHKDQLLWKRTNREQIRANEDATYLVNYALHKVTTHGTARRIKAEFPNINMAGKTGTTDDYRDSWFSGFDRNLVTTVWLGNDNNTPINMSGATGALPIFIALQKQQSPKTLVRRFPRSLTIAHFNQVTGEQTLPGCPDVISVPAIKSALGEPSGCLSQPKPVIQPTEGKKSWWERLFGP</sequence>
<protein>
    <recommendedName>
        <fullName evidence="6 22">Penicillin-binding protein 1B</fullName>
        <shortName evidence="23">PBP-1b</shortName>
        <shortName evidence="23">PBP1b</shortName>
    </recommendedName>
    <alternativeName>
        <fullName evidence="19 23">Murein polymerase</fullName>
    </alternativeName>
</protein>
<keyword evidence="29" id="KW-1185">Reference proteome</keyword>
<evidence type="ECO:0000313" key="29">
    <source>
        <dbReference type="Proteomes" id="UP000053586"/>
    </source>
</evidence>
<dbReference type="NCBIfam" id="TIGR02071">
    <property type="entry name" value="PBP_1b"/>
    <property type="match status" value="1"/>
</dbReference>
<name>H5T7A0_9ALTE</name>
<comment type="catalytic activity">
    <reaction evidence="20">
        <text>Preferential cleavage: (Ac)2-L-Lys-D-Ala-|-D-Ala. Also transpeptidation of peptidyl-alanyl moieties that are N-acyl substituents of D-alanine.</text>
        <dbReference type="EC" id="3.4.16.4"/>
    </reaction>
</comment>
<keyword evidence="13 23" id="KW-0133">Cell shape</keyword>
<evidence type="ECO:0000256" key="6">
    <source>
        <dbReference type="ARBA" id="ARBA00018637"/>
    </source>
</evidence>
<organism evidence="28 29">
    <name type="scientific">Glaciecola punicea ACAM 611</name>
    <dbReference type="NCBI Taxonomy" id="1121923"/>
    <lineage>
        <taxon>Bacteria</taxon>
        <taxon>Pseudomonadati</taxon>
        <taxon>Pseudomonadota</taxon>
        <taxon>Gammaproteobacteria</taxon>
        <taxon>Alteromonadales</taxon>
        <taxon>Alteromonadaceae</taxon>
        <taxon>Glaciecola</taxon>
    </lineage>
</organism>
<reference evidence="28 29" key="1">
    <citation type="journal article" date="2012" name="J. Bacteriol.">
        <title>Genome sequence of proteorhodopsin-containing sea ice bacterium Glaciecola punicea ACAM 611T.</title>
        <authorList>
            <person name="Qin Q.-L."/>
            <person name="Xie B.-B."/>
            <person name="Shu Y.-L."/>
            <person name="Rong J.-C."/>
            <person name="Zhao D.-L."/>
            <person name="Zhang X.-Y."/>
            <person name="Chen X.-L."/>
            <person name="Zhou B.-C."/>
            <person name="Zhanga Y.-Z."/>
        </authorList>
    </citation>
    <scope>NUCLEOTIDE SEQUENCE [LARGE SCALE GENOMIC DNA]</scope>
    <source>
        <strain evidence="28 29">ACAM 611</strain>
    </source>
</reference>
<evidence type="ECO:0000256" key="13">
    <source>
        <dbReference type="ARBA" id="ARBA00022960"/>
    </source>
</evidence>
<keyword evidence="18 23" id="KW-0961">Cell wall biogenesis/degradation</keyword>
<keyword evidence="11 23" id="KW-0808">Transferase</keyword>
<comment type="catalytic activity">
    <reaction evidence="21">
        <text>[GlcNAc-(1-&gt;4)-Mur2Ac(oyl-L-Ala-gamma-D-Glu-L-Lys-D-Ala-D-Ala)](n)-di-trans,octa-cis-undecaprenyl diphosphate + beta-D-GlcNAc-(1-&gt;4)-Mur2Ac(oyl-L-Ala-gamma-D-Glu-L-Lys-D-Ala-D-Ala)-di-trans,octa-cis-undecaprenyl diphosphate = [GlcNAc-(1-&gt;4)-Mur2Ac(oyl-L-Ala-gamma-D-Glu-L-Lys-D-Ala-D-Ala)](n+1)-di-trans,octa-cis-undecaprenyl diphosphate + di-trans,octa-cis-undecaprenyl diphosphate + H(+)</text>
        <dbReference type="Rhea" id="RHEA:23708"/>
        <dbReference type="Rhea" id="RHEA-COMP:9602"/>
        <dbReference type="Rhea" id="RHEA-COMP:9603"/>
        <dbReference type="ChEBI" id="CHEBI:15378"/>
        <dbReference type="ChEBI" id="CHEBI:58405"/>
        <dbReference type="ChEBI" id="CHEBI:60033"/>
        <dbReference type="ChEBI" id="CHEBI:78435"/>
        <dbReference type="EC" id="2.4.99.28"/>
    </reaction>
</comment>
<dbReference type="InterPro" id="IPR028166">
    <property type="entry name" value="UB2H"/>
</dbReference>
<evidence type="ECO:0000256" key="14">
    <source>
        <dbReference type="ARBA" id="ARBA00022984"/>
    </source>
</evidence>
<evidence type="ECO:0000256" key="8">
    <source>
        <dbReference type="ARBA" id="ARBA00022645"/>
    </source>
</evidence>
<evidence type="ECO:0000256" key="20">
    <source>
        <dbReference type="ARBA" id="ARBA00034000"/>
    </source>
</evidence>
<evidence type="ECO:0000256" key="23">
    <source>
        <dbReference type="PIRNR" id="PIRNR002799"/>
    </source>
</evidence>
<dbReference type="InterPro" id="IPR012338">
    <property type="entry name" value="Beta-lactam/transpept-like"/>
</dbReference>
<comment type="similarity">
    <text evidence="4 23">In the C-terminal section; belongs to the transpeptidase family.</text>
</comment>
<dbReference type="Pfam" id="PF00905">
    <property type="entry name" value="Transpeptidase"/>
    <property type="match status" value="1"/>
</dbReference>
<dbReference type="STRING" id="56804.BAE46_03470"/>
<evidence type="ECO:0000256" key="24">
    <source>
        <dbReference type="PIRSR" id="PIRSR002799-1"/>
    </source>
</evidence>
<dbReference type="SUPFAM" id="SSF53955">
    <property type="entry name" value="Lysozyme-like"/>
    <property type="match status" value="1"/>
</dbReference>